<dbReference type="EMBL" id="JBHTIA010000003">
    <property type="protein sequence ID" value="MFD0764023.1"/>
    <property type="molecule type" value="Genomic_DNA"/>
</dbReference>
<dbReference type="PANTHER" id="PTHR30383">
    <property type="entry name" value="THIOESTERASE 1/PROTEASE 1/LYSOPHOSPHOLIPASE L1"/>
    <property type="match status" value="1"/>
</dbReference>
<protein>
    <submittedName>
        <fullName evidence="2">Arylesterase</fullName>
    </submittedName>
</protein>
<dbReference type="InterPro" id="IPR051532">
    <property type="entry name" value="Ester_Hydrolysis_Enzymes"/>
</dbReference>
<dbReference type="RefSeq" id="WP_377138785.1">
    <property type="nucleotide sequence ID" value="NZ_JBHTIA010000003.1"/>
</dbReference>
<proteinExistence type="predicted"/>
<comment type="caution">
    <text evidence="2">The sequence shown here is derived from an EMBL/GenBank/DDBJ whole genome shotgun (WGS) entry which is preliminary data.</text>
</comment>
<dbReference type="InterPro" id="IPR008265">
    <property type="entry name" value="Lipase_GDSL_AS"/>
</dbReference>
<sequence length="184" mass="19851">MKNILFFGDSLTAGYGLANAAAESFPALIGTKLKAEGFNYQVINAGVSGDTTSGGLSRLSYWLNKPVDVFVLELGINDIRRGVPPNTITHNLKLIINNVKSKYPQVKIVLLGMEIPVFLGGDIAVAFNGIYKKLAADNRLAFVPFLLAGVAGVKHLNLWDRLHPSAEGYKVVAETVWPALKSVL</sequence>
<dbReference type="CDD" id="cd01822">
    <property type="entry name" value="Lysophospholipase_L1_like"/>
    <property type="match status" value="1"/>
</dbReference>
<name>A0ABW2ZCW8_9SPHI</name>
<keyword evidence="3" id="KW-1185">Reference proteome</keyword>
<organism evidence="2 3">
    <name type="scientific">Mucilaginibacter lutimaris</name>
    <dbReference type="NCBI Taxonomy" id="931629"/>
    <lineage>
        <taxon>Bacteria</taxon>
        <taxon>Pseudomonadati</taxon>
        <taxon>Bacteroidota</taxon>
        <taxon>Sphingobacteriia</taxon>
        <taxon>Sphingobacteriales</taxon>
        <taxon>Sphingobacteriaceae</taxon>
        <taxon>Mucilaginibacter</taxon>
    </lineage>
</organism>
<dbReference type="SUPFAM" id="SSF52266">
    <property type="entry name" value="SGNH hydrolase"/>
    <property type="match status" value="1"/>
</dbReference>
<reference evidence="3" key="1">
    <citation type="journal article" date="2019" name="Int. J. Syst. Evol. Microbiol.">
        <title>The Global Catalogue of Microorganisms (GCM) 10K type strain sequencing project: providing services to taxonomists for standard genome sequencing and annotation.</title>
        <authorList>
            <consortium name="The Broad Institute Genomics Platform"/>
            <consortium name="The Broad Institute Genome Sequencing Center for Infectious Disease"/>
            <person name="Wu L."/>
            <person name="Ma J."/>
        </authorList>
    </citation>
    <scope>NUCLEOTIDE SEQUENCE [LARGE SCALE GENOMIC DNA]</scope>
    <source>
        <strain evidence="3">CCUG 60742</strain>
    </source>
</reference>
<dbReference type="Pfam" id="PF13472">
    <property type="entry name" value="Lipase_GDSL_2"/>
    <property type="match status" value="1"/>
</dbReference>
<dbReference type="InterPro" id="IPR036514">
    <property type="entry name" value="SGNH_hydro_sf"/>
</dbReference>
<evidence type="ECO:0000259" key="1">
    <source>
        <dbReference type="Pfam" id="PF13472"/>
    </source>
</evidence>
<accession>A0ABW2ZCW8</accession>
<evidence type="ECO:0000313" key="2">
    <source>
        <dbReference type="EMBL" id="MFD0764023.1"/>
    </source>
</evidence>
<dbReference type="InterPro" id="IPR013830">
    <property type="entry name" value="SGNH_hydro"/>
</dbReference>
<dbReference type="PROSITE" id="PS01098">
    <property type="entry name" value="LIPASE_GDSL_SER"/>
    <property type="match status" value="1"/>
</dbReference>
<dbReference type="Gene3D" id="3.40.50.1110">
    <property type="entry name" value="SGNH hydrolase"/>
    <property type="match status" value="1"/>
</dbReference>
<feature type="domain" description="SGNH hydrolase-type esterase" evidence="1">
    <location>
        <begin position="6"/>
        <end position="171"/>
    </location>
</feature>
<dbReference type="PANTHER" id="PTHR30383:SF5">
    <property type="entry name" value="SGNH HYDROLASE-TYPE ESTERASE DOMAIN-CONTAINING PROTEIN"/>
    <property type="match status" value="1"/>
</dbReference>
<dbReference type="Proteomes" id="UP001597073">
    <property type="component" value="Unassembled WGS sequence"/>
</dbReference>
<evidence type="ECO:0000313" key="3">
    <source>
        <dbReference type="Proteomes" id="UP001597073"/>
    </source>
</evidence>
<gene>
    <name evidence="2" type="ORF">ACFQZI_04120</name>
</gene>